<gene>
    <name evidence="3" type="ORF">P5673_030696</name>
</gene>
<name>A0AAD9PTS8_ACRCE</name>
<evidence type="ECO:0000256" key="1">
    <source>
        <dbReference type="SAM" id="MobiDB-lite"/>
    </source>
</evidence>
<feature type="chain" id="PRO_5042250198" evidence="2">
    <location>
        <begin position="19"/>
        <end position="133"/>
    </location>
</feature>
<proteinExistence type="predicted"/>
<dbReference type="Proteomes" id="UP001249851">
    <property type="component" value="Unassembled WGS sequence"/>
</dbReference>
<reference evidence="3" key="2">
    <citation type="journal article" date="2023" name="Science">
        <title>Genomic signatures of disease resistance in endangered staghorn corals.</title>
        <authorList>
            <person name="Vollmer S.V."/>
            <person name="Selwyn J.D."/>
            <person name="Despard B.A."/>
            <person name="Roesel C.L."/>
        </authorList>
    </citation>
    <scope>NUCLEOTIDE SEQUENCE</scope>
    <source>
        <strain evidence="3">K2</strain>
    </source>
</reference>
<keyword evidence="4" id="KW-1185">Reference proteome</keyword>
<organism evidence="3 4">
    <name type="scientific">Acropora cervicornis</name>
    <name type="common">Staghorn coral</name>
    <dbReference type="NCBI Taxonomy" id="6130"/>
    <lineage>
        <taxon>Eukaryota</taxon>
        <taxon>Metazoa</taxon>
        <taxon>Cnidaria</taxon>
        <taxon>Anthozoa</taxon>
        <taxon>Hexacorallia</taxon>
        <taxon>Scleractinia</taxon>
        <taxon>Astrocoeniina</taxon>
        <taxon>Acroporidae</taxon>
        <taxon>Acropora</taxon>
    </lineage>
</organism>
<feature type="signal peptide" evidence="2">
    <location>
        <begin position="1"/>
        <end position="18"/>
    </location>
</feature>
<dbReference type="AlphaFoldDB" id="A0AAD9PTS8"/>
<protein>
    <submittedName>
        <fullName evidence="3">Uncharacterized protein</fullName>
    </submittedName>
</protein>
<evidence type="ECO:0000313" key="4">
    <source>
        <dbReference type="Proteomes" id="UP001249851"/>
    </source>
</evidence>
<dbReference type="EMBL" id="JARQWQ010000134">
    <property type="protein sequence ID" value="KAK2548952.1"/>
    <property type="molecule type" value="Genomic_DNA"/>
</dbReference>
<evidence type="ECO:0000256" key="2">
    <source>
        <dbReference type="SAM" id="SignalP"/>
    </source>
</evidence>
<evidence type="ECO:0000313" key="3">
    <source>
        <dbReference type="EMBL" id="KAK2548952.1"/>
    </source>
</evidence>
<reference evidence="3" key="1">
    <citation type="journal article" date="2023" name="G3 (Bethesda)">
        <title>Whole genome assembly and annotation of the endangered Caribbean coral Acropora cervicornis.</title>
        <authorList>
            <person name="Selwyn J.D."/>
            <person name="Vollmer S.V."/>
        </authorList>
    </citation>
    <scope>NUCLEOTIDE SEQUENCE</scope>
    <source>
        <strain evidence="3">K2</strain>
    </source>
</reference>
<keyword evidence="2" id="KW-0732">Signal</keyword>
<sequence length="133" mass="13732">MGLAAVILILGIVEFATGIWVSICLCVMKPCCTDSEQQPVAFPGVPPGYAVAQGVGGVPVAIPMQAPGITVHTQPFYGYPQAIQTTIGGPVPFQAAGNQRHLVVATAPGEVAAPQHTGESQKLGQYAPLQEQI</sequence>
<comment type="caution">
    <text evidence="3">The sequence shown here is derived from an EMBL/GenBank/DDBJ whole genome shotgun (WGS) entry which is preliminary data.</text>
</comment>
<feature type="region of interest" description="Disordered" evidence="1">
    <location>
        <begin position="114"/>
        <end position="133"/>
    </location>
</feature>
<accession>A0AAD9PTS8</accession>